<dbReference type="AlphaFoldDB" id="A0AA40BHC7"/>
<protein>
    <submittedName>
        <fullName evidence="1">Uncharacterized protein</fullName>
    </submittedName>
</protein>
<evidence type="ECO:0000313" key="1">
    <source>
        <dbReference type="EMBL" id="KAK0734259.1"/>
    </source>
</evidence>
<accession>A0AA40BHC7</accession>
<comment type="caution">
    <text evidence="1">The sequence shown here is derived from an EMBL/GenBank/DDBJ whole genome shotgun (WGS) entry which is preliminary data.</text>
</comment>
<keyword evidence="2" id="KW-1185">Reference proteome</keyword>
<gene>
    <name evidence="1" type="ORF">B0T26DRAFT_746196</name>
</gene>
<reference evidence="1" key="1">
    <citation type="submission" date="2023-06" db="EMBL/GenBank/DDBJ databases">
        <title>Genome-scale phylogeny and comparative genomics of the fungal order Sordariales.</title>
        <authorList>
            <consortium name="Lawrence Berkeley National Laboratory"/>
            <person name="Hensen N."/>
            <person name="Bonometti L."/>
            <person name="Westerberg I."/>
            <person name="Brannstrom I.O."/>
            <person name="Guillou S."/>
            <person name="Cros-Aarteil S."/>
            <person name="Calhoun S."/>
            <person name="Haridas S."/>
            <person name="Kuo A."/>
            <person name="Mondo S."/>
            <person name="Pangilinan J."/>
            <person name="Riley R."/>
            <person name="LaButti K."/>
            <person name="Andreopoulos B."/>
            <person name="Lipzen A."/>
            <person name="Chen C."/>
            <person name="Yanf M."/>
            <person name="Daum C."/>
            <person name="Ng V."/>
            <person name="Clum A."/>
            <person name="Steindorff A."/>
            <person name="Ohm R."/>
            <person name="Martin F."/>
            <person name="Silar P."/>
            <person name="Natvig D."/>
            <person name="Lalanne C."/>
            <person name="Gautier V."/>
            <person name="Ament-velasquez S.L."/>
            <person name="Kruys A."/>
            <person name="Hutchinson M.I."/>
            <person name="Powell A.J."/>
            <person name="Barry K."/>
            <person name="Miller A.N."/>
            <person name="Grigoriev I.V."/>
            <person name="Debuchy R."/>
            <person name="Gladieux P."/>
            <person name="Thoren M.H."/>
            <person name="Johannesson H."/>
        </authorList>
    </citation>
    <scope>NUCLEOTIDE SEQUENCE</scope>
    <source>
        <strain evidence="1">SMH2392-1A</strain>
    </source>
</reference>
<name>A0AA40BHC7_9PEZI</name>
<dbReference type="Proteomes" id="UP001172101">
    <property type="component" value="Unassembled WGS sequence"/>
</dbReference>
<evidence type="ECO:0000313" key="2">
    <source>
        <dbReference type="Proteomes" id="UP001172101"/>
    </source>
</evidence>
<dbReference type="GeneID" id="85327940"/>
<organism evidence="1 2">
    <name type="scientific">Lasiosphaeria miniovina</name>
    <dbReference type="NCBI Taxonomy" id="1954250"/>
    <lineage>
        <taxon>Eukaryota</taxon>
        <taxon>Fungi</taxon>
        <taxon>Dikarya</taxon>
        <taxon>Ascomycota</taxon>
        <taxon>Pezizomycotina</taxon>
        <taxon>Sordariomycetes</taxon>
        <taxon>Sordariomycetidae</taxon>
        <taxon>Sordariales</taxon>
        <taxon>Lasiosphaeriaceae</taxon>
        <taxon>Lasiosphaeria</taxon>
    </lineage>
</organism>
<dbReference type="RefSeq" id="XP_060303136.1">
    <property type="nucleotide sequence ID" value="XM_060444670.1"/>
</dbReference>
<sequence length="167" mass="18254">MDGDGQGTAAPKPLASIVRLLKRLQPALAANTGQPHPANNSPGGFAINWQSLLNYIEPHLYGYTPMYKAPRTIQPIFRSQTYGSKTKAWTAHEDKAVSGLLGDLPQSFRALPVACPHCRNTAPASDYGGAWYEARCGSRARTFKPTVRALVRSLYGSGNYDQPLFLY</sequence>
<proteinExistence type="predicted"/>
<dbReference type="EMBL" id="JAUIRO010000001">
    <property type="protein sequence ID" value="KAK0734259.1"/>
    <property type="molecule type" value="Genomic_DNA"/>
</dbReference>